<dbReference type="InterPro" id="IPR043502">
    <property type="entry name" value="DNA/RNA_pol_sf"/>
</dbReference>
<proteinExistence type="predicted"/>
<keyword evidence="3" id="KW-1185">Reference proteome</keyword>
<evidence type="ECO:0000313" key="2">
    <source>
        <dbReference type="EMBL" id="CAH2093710.1"/>
    </source>
</evidence>
<dbReference type="Pfam" id="PF00078">
    <property type="entry name" value="RVT_1"/>
    <property type="match status" value="1"/>
</dbReference>
<dbReference type="GO" id="GO:0071897">
    <property type="term" value="P:DNA biosynthetic process"/>
    <property type="evidence" value="ECO:0007669"/>
    <property type="project" value="UniProtKB-ARBA"/>
</dbReference>
<evidence type="ECO:0000259" key="1">
    <source>
        <dbReference type="PROSITE" id="PS50878"/>
    </source>
</evidence>
<dbReference type="SUPFAM" id="SSF56672">
    <property type="entry name" value="DNA/RNA polymerases"/>
    <property type="match status" value="1"/>
</dbReference>
<reference evidence="2" key="1">
    <citation type="submission" date="2022-03" db="EMBL/GenBank/DDBJ databases">
        <authorList>
            <person name="Tunstrom K."/>
        </authorList>
    </citation>
    <scope>NUCLEOTIDE SEQUENCE</scope>
</reference>
<comment type="caution">
    <text evidence="2">The sequence shown here is derived from an EMBL/GenBank/DDBJ whole genome shotgun (WGS) entry which is preliminary data.</text>
</comment>
<organism evidence="2 3">
    <name type="scientific">Euphydryas editha</name>
    <name type="common">Edith's checkerspot</name>
    <dbReference type="NCBI Taxonomy" id="104508"/>
    <lineage>
        <taxon>Eukaryota</taxon>
        <taxon>Metazoa</taxon>
        <taxon>Ecdysozoa</taxon>
        <taxon>Arthropoda</taxon>
        <taxon>Hexapoda</taxon>
        <taxon>Insecta</taxon>
        <taxon>Pterygota</taxon>
        <taxon>Neoptera</taxon>
        <taxon>Endopterygota</taxon>
        <taxon>Lepidoptera</taxon>
        <taxon>Glossata</taxon>
        <taxon>Ditrysia</taxon>
        <taxon>Papilionoidea</taxon>
        <taxon>Nymphalidae</taxon>
        <taxon>Nymphalinae</taxon>
        <taxon>Euphydryas</taxon>
    </lineage>
</organism>
<dbReference type="PROSITE" id="PS50878">
    <property type="entry name" value="RT_POL"/>
    <property type="match status" value="1"/>
</dbReference>
<evidence type="ECO:0000313" key="3">
    <source>
        <dbReference type="Proteomes" id="UP001153954"/>
    </source>
</evidence>
<protein>
    <recommendedName>
        <fullName evidence="1">Reverse transcriptase domain-containing protein</fullName>
    </recommendedName>
</protein>
<feature type="domain" description="Reverse transcriptase" evidence="1">
    <location>
        <begin position="36"/>
        <end position="252"/>
    </location>
</feature>
<dbReference type="PANTHER" id="PTHR19446">
    <property type="entry name" value="REVERSE TRANSCRIPTASES"/>
    <property type="match status" value="1"/>
</dbReference>
<sequence length="252" mass="28420">MRLPKSKAPLPDEIPSMAIRVMPWKCLVVLTRLFNSILRTGHFKEAWTLGKFIVLPKPSKDRHRPSSYHPITLLSHVAKLFERLLLRKIVPHLPLRVKQFGFCSEHSTTLQLTRVLNLLACEINRGRCTVGIFLDIEKAFDRVSHEGLVAKLLKTSLPQAIVRLLASFLANRQFFVAVENAESGIRSIKAGVPQGSCLSPRLYAAYTDEIPKLNESLQEWKEDIELALYVISTGTPQHLPSRTTVLAYTSMA</sequence>
<dbReference type="EMBL" id="CAKOGL010000013">
    <property type="protein sequence ID" value="CAH2093710.1"/>
    <property type="molecule type" value="Genomic_DNA"/>
</dbReference>
<dbReference type="Proteomes" id="UP001153954">
    <property type="component" value="Unassembled WGS sequence"/>
</dbReference>
<name>A0AAU9UA54_EUPED</name>
<accession>A0AAU9UA54</accession>
<dbReference type="AlphaFoldDB" id="A0AAU9UA54"/>
<dbReference type="InterPro" id="IPR000477">
    <property type="entry name" value="RT_dom"/>
</dbReference>
<gene>
    <name evidence="2" type="ORF">EEDITHA_LOCUS9347</name>
</gene>